<organism evidence="1">
    <name type="scientific">viral metagenome</name>
    <dbReference type="NCBI Taxonomy" id="1070528"/>
    <lineage>
        <taxon>unclassified sequences</taxon>
        <taxon>metagenomes</taxon>
        <taxon>organismal metagenomes</taxon>
    </lineage>
</organism>
<evidence type="ECO:0000313" key="1">
    <source>
        <dbReference type="EMBL" id="QJI03321.1"/>
    </source>
</evidence>
<name>A0A6M3XZD5_9ZZZZ</name>
<accession>A0A6M3XZD5</accession>
<sequence>MKHTQLPWKYTYDNDTGINDEGFWEFFTIMNDATIPGDEGIGRTERSEDAEFICRACNNYYNFMELLSVAKMFLADAHDRDECYNEDTEEMFDDFKALTEAIDKCEGR</sequence>
<gene>
    <name evidence="1" type="ORF">TM448B04442_0002</name>
</gene>
<dbReference type="AlphaFoldDB" id="A0A6M3XZD5"/>
<reference evidence="1" key="1">
    <citation type="submission" date="2020-03" db="EMBL/GenBank/DDBJ databases">
        <title>The deep terrestrial virosphere.</title>
        <authorList>
            <person name="Holmfeldt K."/>
            <person name="Nilsson E."/>
            <person name="Simone D."/>
            <person name="Lopez-Fernandez M."/>
            <person name="Wu X."/>
            <person name="de Brujin I."/>
            <person name="Lundin D."/>
            <person name="Andersson A."/>
            <person name="Bertilsson S."/>
            <person name="Dopson M."/>
        </authorList>
    </citation>
    <scope>NUCLEOTIDE SEQUENCE</scope>
    <source>
        <strain evidence="1">TM448B04442</strain>
    </source>
</reference>
<dbReference type="EMBL" id="MT145078">
    <property type="protein sequence ID" value="QJI03321.1"/>
    <property type="molecule type" value="Genomic_DNA"/>
</dbReference>
<protein>
    <submittedName>
        <fullName evidence="1">Uncharacterized protein</fullName>
    </submittedName>
</protein>
<proteinExistence type="predicted"/>